<keyword evidence="3 9" id="KW-0479">Metal-binding</keyword>
<evidence type="ECO:0000256" key="4">
    <source>
        <dbReference type="ARBA" id="ARBA00022842"/>
    </source>
</evidence>
<feature type="binding site" evidence="9">
    <location>
        <position position="92"/>
    </location>
    <ligand>
        <name>Mg(2+)</name>
        <dbReference type="ChEBI" id="CHEBI:18420"/>
    </ligand>
</feature>
<evidence type="ECO:0000256" key="3">
    <source>
        <dbReference type="ARBA" id="ARBA00022723"/>
    </source>
</evidence>
<dbReference type="UniPathway" id="UPA00060">
    <property type="reaction ID" value="UER00141"/>
</dbReference>
<dbReference type="CDD" id="cd00564">
    <property type="entry name" value="TMP_TenI"/>
    <property type="match status" value="1"/>
</dbReference>
<evidence type="ECO:0000256" key="2">
    <source>
        <dbReference type="ARBA" id="ARBA00022679"/>
    </source>
</evidence>
<keyword evidence="2 9" id="KW-0808">Transferase</keyword>
<comment type="catalytic activity">
    <reaction evidence="6 9 10">
        <text>4-methyl-5-(2-phosphooxyethyl)-thiazole + 4-amino-2-methyl-5-(diphosphooxymethyl)pyrimidine + H(+) = thiamine phosphate + diphosphate</text>
        <dbReference type="Rhea" id="RHEA:22328"/>
        <dbReference type="ChEBI" id="CHEBI:15378"/>
        <dbReference type="ChEBI" id="CHEBI:33019"/>
        <dbReference type="ChEBI" id="CHEBI:37575"/>
        <dbReference type="ChEBI" id="CHEBI:57841"/>
        <dbReference type="ChEBI" id="CHEBI:58296"/>
        <dbReference type="EC" id="2.5.1.3"/>
    </reaction>
</comment>
<evidence type="ECO:0000313" key="14">
    <source>
        <dbReference type="EMBL" id="OUP52651.1"/>
    </source>
</evidence>
<dbReference type="GO" id="GO:0005737">
    <property type="term" value="C:cytoplasm"/>
    <property type="evidence" value="ECO:0007669"/>
    <property type="project" value="TreeGrafter"/>
</dbReference>
<dbReference type="NCBIfam" id="TIGR00693">
    <property type="entry name" value="thiE"/>
    <property type="match status" value="1"/>
</dbReference>
<name>A0A1Y4LCT5_9FIRM</name>
<evidence type="ECO:0000256" key="8">
    <source>
        <dbReference type="ARBA" id="ARBA00047883"/>
    </source>
</evidence>
<dbReference type="InterPro" id="IPR036206">
    <property type="entry name" value="ThiamineP_synth_sf"/>
</dbReference>
<sequence length="219" mass="23368">MKFDAKMLTLYAVTDRSWLHGRTLAEVVEEVILGGATMVQLREKDKTPDEILASAREIAPVCKKYGVPFIMNDSIELARAAGADGVHLGQSDVPGDNVRELAGDLILGLSANTVESAKRAQALGADYLGVGAVFGTTTKHDARHLSPEALREITSAVDVPVVAIGGISADNILQLTGCGMQGAAVVSALFAQEDPRQAARDLRDKAERMRQEDTDNENN</sequence>
<dbReference type="SUPFAM" id="SSF51391">
    <property type="entry name" value="Thiamin phosphate synthase"/>
    <property type="match status" value="1"/>
</dbReference>
<organism evidence="14 15">
    <name type="scientific">Butyricicoccus pullicaecorum</name>
    <dbReference type="NCBI Taxonomy" id="501571"/>
    <lineage>
        <taxon>Bacteria</taxon>
        <taxon>Bacillati</taxon>
        <taxon>Bacillota</taxon>
        <taxon>Clostridia</taxon>
        <taxon>Eubacteriales</taxon>
        <taxon>Butyricicoccaceae</taxon>
        <taxon>Butyricicoccus</taxon>
    </lineage>
</organism>
<dbReference type="InterPro" id="IPR034291">
    <property type="entry name" value="TMP_synthase"/>
</dbReference>
<dbReference type="GO" id="GO:0000287">
    <property type="term" value="F:magnesium ion binding"/>
    <property type="evidence" value="ECO:0007669"/>
    <property type="project" value="UniProtKB-UniRule"/>
</dbReference>
<dbReference type="PANTHER" id="PTHR20857:SF23">
    <property type="entry name" value="THIAMINE BIOSYNTHETIC BIFUNCTIONAL ENZYME"/>
    <property type="match status" value="1"/>
</dbReference>
<reference evidence="15" key="1">
    <citation type="submission" date="2017-04" db="EMBL/GenBank/DDBJ databases">
        <title>Function of individual gut microbiota members based on whole genome sequencing of pure cultures obtained from chicken caecum.</title>
        <authorList>
            <person name="Medvecky M."/>
            <person name="Cejkova D."/>
            <person name="Polansky O."/>
            <person name="Karasova D."/>
            <person name="Kubasova T."/>
            <person name="Cizek A."/>
            <person name="Rychlik I."/>
        </authorList>
    </citation>
    <scope>NUCLEOTIDE SEQUENCE [LARGE SCALE GENOMIC DNA]</scope>
    <source>
        <strain evidence="15">An180</strain>
    </source>
</reference>
<feature type="binding site" evidence="9">
    <location>
        <begin position="186"/>
        <end position="187"/>
    </location>
    <ligand>
        <name>2-[(2R,5Z)-2-carboxy-4-methylthiazol-5(2H)-ylidene]ethyl phosphate</name>
        <dbReference type="ChEBI" id="CHEBI:62899"/>
    </ligand>
</feature>
<feature type="binding site" evidence="9">
    <location>
        <position position="166"/>
    </location>
    <ligand>
        <name>2-[(2R,5Z)-2-carboxy-4-methylthiazol-5(2H)-ylidene]ethyl phosphate</name>
        <dbReference type="ChEBI" id="CHEBI:62899"/>
    </ligand>
</feature>
<evidence type="ECO:0000256" key="1">
    <source>
        <dbReference type="ARBA" id="ARBA00005165"/>
    </source>
</evidence>
<feature type="compositionally biased region" description="Basic and acidic residues" evidence="12">
    <location>
        <begin position="196"/>
        <end position="213"/>
    </location>
</feature>
<keyword evidence="5 9" id="KW-0784">Thiamine biosynthesis</keyword>
<comment type="catalytic activity">
    <reaction evidence="7 9 10">
        <text>2-(2-carboxy-4-methylthiazol-5-yl)ethyl phosphate + 4-amino-2-methyl-5-(diphosphooxymethyl)pyrimidine + 2 H(+) = thiamine phosphate + CO2 + diphosphate</text>
        <dbReference type="Rhea" id="RHEA:47848"/>
        <dbReference type="ChEBI" id="CHEBI:15378"/>
        <dbReference type="ChEBI" id="CHEBI:16526"/>
        <dbReference type="ChEBI" id="CHEBI:33019"/>
        <dbReference type="ChEBI" id="CHEBI:37575"/>
        <dbReference type="ChEBI" id="CHEBI:57841"/>
        <dbReference type="ChEBI" id="CHEBI:62890"/>
        <dbReference type="EC" id="2.5.1.3"/>
    </reaction>
</comment>
<dbReference type="RefSeq" id="WP_087372795.1">
    <property type="nucleotide sequence ID" value="NZ_NFKK01000008.1"/>
</dbReference>
<comment type="similarity">
    <text evidence="9 10">Belongs to the thiamine-phosphate synthase family.</text>
</comment>
<dbReference type="InterPro" id="IPR013785">
    <property type="entry name" value="Aldolase_TIM"/>
</dbReference>
<evidence type="ECO:0000259" key="13">
    <source>
        <dbReference type="Pfam" id="PF02581"/>
    </source>
</evidence>
<dbReference type="PANTHER" id="PTHR20857">
    <property type="entry name" value="THIAMINE-PHOSPHATE PYROPHOSPHORYLASE"/>
    <property type="match status" value="1"/>
</dbReference>
<proteinExistence type="inferred from homology"/>
<evidence type="ECO:0000256" key="9">
    <source>
        <dbReference type="HAMAP-Rule" id="MF_00097"/>
    </source>
</evidence>
<feature type="binding site" evidence="9">
    <location>
        <position position="139"/>
    </location>
    <ligand>
        <name>4-amino-2-methyl-5-(diphosphooxymethyl)pyrimidine</name>
        <dbReference type="ChEBI" id="CHEBI:57841"/>
    </ligand>
</feature>
<feature type="binding site" evidence="9">
    <location>
        <position position="110"/>
    </location>
    <ligand>
        <name>4-amino-2-methyl-5-(diphosphooxymethyl)pyrimidine</name>
        <dbReference type="ChEBI" id="CHEBI:57841"/>
    </ligand>
</feature>
<keyword evidence="4 9" id="KW-0460">Magnesium</keyword>
<evidence type="ECO:0000313" key="15">
    <source>
        <dbReference type="Proteomes" id="UP000195897"/>
    </source>
</evidence>
<gene>
    <name evidence="9" type="primary">thiE</name>
    <name evidence="14" type="ORF">B5F17_08065</name>
</gene>
<dbReference type="EC" id="2.5.1.3" evidence="9"/>
<dbReference type="AlphaFoldDB" id="A0A1Y4LCT5"/>
<evidence type="ECO:0000256" key="12">
    <source>
        <dbReference type="SAM" id="MobiDB-lite"/>
    </source>
</evidence>
<comment type="pathway">
    <text evidence="1 9 11">Cofactor biosynthesis; thiamine diphosphate biosynthesis; thiamine phosphate from 4-amino-2-methyl-5-diphosphomethylpyrimidine and 4-methyl-5-(2-phosphoethyl)-thiazole: step 1/1.</text>
</comment>
<dbReference type="GO" id="GO:0009229">
    <property type="term" value="P:thiamine diphosphate biosynthetic process"/>
    <property type="evidence" value="ECO:0007669"/>
    <property type="project" value="UniProtKB-UniRule"/>
</dbReference>
<protein>
    <recommendedName>
        <fullName evidence="9">Thiamine-phosphate synthase</fullName>
        <shortName evidence="9">TP synthase</shortName>
        <shortName evidence="9">TPS</shortName>
        <ecNumber evidence="9">2.5.1.3</ecNumber>
    </recommendedName>
    <alternativeName>
        <fullName evidence="9">Thiamine-phosphate pyrophosphorylase</fullName>
        <shortName evidence="9">TMP pyrophosphorylase</shortName>
        <shortName evidence="9">TMP-PPase</shortName>
    </alternativeName>
</protein>
<accession>A0A1Y4LCT5</accession>
<comment type="cofactor">
    <cofactor evidence="9">
        <name>Mg(2+)</name>
        <dbReference type="ChEBI" id="CHEBI:18420"/>
    </cofactor>
    <text evidence="9">Binds 1 Mg(2+) ion per subunit.</text>
</comment>
<comment type="function">
    <text evidence="9">Condenses 4-methyl-5-(beta-hydroxyethyl)thiazole monophosphate (THZ-P) and 2-methyl-4-amino-5-hydroxymethyl pyrimidine pyrophosphate (HMP-PP) to form thiamine monophosphate (TMP).</text>
</comment>
<feature type="domain" description="Thiamine phosphate synthase/TenI" evidence="13">
    <location>
        <begin position="10"/>
        <end position="189"/>
    </location>
</feature>
<dbReference type="Pfam" id="PF02581">
    <property type="entry name" value="TMP-TENI"/>
    <property type="match status" value="1"/>
</dbReference>
<feature type="binding site" evidence="9">
    <location>
        <position position="72"/>
    </location>
    <ligand>
        <name>4-amino-2-methyl-5-(diphosphooxymethyl)pyrimidine</name>
        <dbReference type="ChEBI" id="CHEBI:57841"/>
    </ligand>
</feature>
<dbReference type="Gene3D" id="3.20.20.70">
    <property type="entry name" value="Aldolase class I"/>
    <property type="match status" value="1"/>
</dbReference>
<evidence type="ECO:0000256" key="10">
    <source>
        <dbReference type="RuleBase" id="RU003826"/>
    </source>
</evidence>
<evidence type="ECO:0000256" key="5">
    <source>
        <dbReference type="ARBA" id="ARBA00022977"/>
    </source>
</evidence>
<comment type="caution">
    <text evidence="14">The sequence shown here is derived from an EMBL/GenBank/DDBJ whole genome shotgun (WGS) entry which is preliminary data.</text>
</comment>
<dbReference type="GO" id="GO:0009228">
    <property type="term" value="P:thiamine biosynthetic process"/>
    <property type="evidence" value="ECO:0007669"/>
    <property type="project" value="UniProtKB-KW"/>
</dbReference>
<dbReference type="GO" id="GO:0004789">
    <property type="term" value="F:thiamine-phosphate diphosphorylase activity"/>
    <property type="evidence" value="ECO:0007669"/>
    <property type="project" value="UniProtKB-UniRule"/>
</dbReference>
<dbReference type="FunFam" id="3.20.20.70:FF:000096">
    <property type="entry name" value="Thiamine-phosphate synthase"/>
    <property type="match status" value="1"/>
</dbReference>
<dbReference type="EMBL" id="NFKK01000008">
    <property type="protein sequence ID" value="OUP52651.1"/>
    <property type="molecule type" value="Genomic_DNA"/>
</dbReference>
<evidence type="ECO:0000256" key="6">
    <source>
        <dbReference type="ARBA" id="ARBA00047334"/>
    </source>
</evidence>
<comment type="catalytic activity">
    <reaction evidence="8 9 10">
        <text>2-[(2R,5Z)-2-carboxy-4-methylthiazol-5(2H)-ylidene]ethyl phosphate + 4-amino-2-methyl-5-(diphosphooxymethyl)pyrimidine + 2 H(+) = thiamine phosphate + CO2 + diphosphate</text>
        <dbReference type="Rhea" id="RHEA:47844"/>
        <dbReference type="ChEBI" id="CHEBI:15378"/>
        <dbReference type="ChEBI" id="CHEBI:16526"/>
        <dbReference type="ChEBI" id="CHEBI:33019"/>
        <dbReference type="ChEBI" id="CHEBI:37575"/>
        <dbReference type="ChEBI" id="CHEBI:57841"/>
        <dbReference type="ChEBI" id="CHEBI:62899"/>
        <dbReference type="EC" id="2.5.1.3"/>
    </reaction>
</comment>
<feature type="region of interest" description="Disordered" evidence="12">
    <location>
        <begin position="196"/>
        <end position="219"/>
    </location>
</feature>
<dbReference type="HAMAP" id="MF_00097">
    <property type="entry name" value="TMP_synthase"/>
    <property type="match status" value="1"/>
</dbReference>
<evidence type="ECO:0000256" key="7">
    <source>
        <dbReference type="ARBA" id="ARBA00047851"/>
    </source>
</evidence>
<evidence type="ECO:0000256" key="11">
    <source>
        <dbReference type="RuleBase" id="RU004253"/>
    </source>
</evidence>
<dbReference type="Proteomes" id="UP000195897">
    <property type="component" value="Unassembled WGS sequence"/>
</dbReference>
<feature type="binding site" evidence="9">
    <location>
        <position position="73"/>
    </location>
    <ligand>
        <name>Mg(2+)</name>
        <dbReference type="ChEBI" id="CHEBI:18420"/>
    </ligand>
</feature>
<feature type="binding site" evidence="9">
    <location>
        <begin position="40"/>
        <end position="44"/>
    </location>
    <ligand>
        <name>4-amino-2-methyl-5-(diphosphooxymethyl)pyrimidine</name>
        <dbReference type="ChEBI" id="CHEBI:57841"/>
    </ligand>
</feature>
<dbReference type="InterPro" id="IPR022998">
    <property type="entry name" value="ThiamineP_synth_TenI"/>
</dbReference>
<feature type="binding site" evidence="9">
    <location>
        <begin position="136"/>
        <end position="138"/>
    </location>
    <ligand>
        <name>2-[(2R,5Z)-2-carboxy-4-methylthiazol-5(2H)-ylidene]ethyl phosphate</name>
        <dbReference type="ChEBI" id="CHEBI:62899"/>
    </ligand>
</feature>